<dbReference type="STRING" id="1890364.A0A2P6NR93"/>
<keyword evidence="4" id="KW-1185">Reference proteome</keyword>
<dbReference type="Gene3D" id="3.15.10.10">
    <property type="entry name" value="Bactericidal permeability-increasing protein, domain 1"/>
    <property type="match status" value="1"/>
</dbReference>
<evidence type="ECO:0000259" key="2">
    <source>
        <dbReference type="Pfam" id="PF19343"/>
    </source>
</evidence>
<proteinExistence type="predicted"/>
<dbReference type="AlphaFoldDB" id="A0A2P6NR93"/>
<feature type="domain" description="HAM1-like N-terminal" evidence="2">
    <location>
        <begin position="222"/>
        <end position="601"/>
    </location>
</feature>
<evidence type="ECO:0000313" key="3">
    <source>
        <dbReference type="EMBL" id="PRP86398.1"/>
    </source>
</evidence>
<protein>
    <recommendedName>
        <fullName evidence="2">HAM1-like N-terminal domain-containing protein</fullName>
    </recommendedName>
</protein>
<sequence>MPEYYTMTDLLQNSGIRSDPQHSALDPSTGKQVTAAVESVKMFAKGDFPPNDLLSESISSTQVGLAPEMENLLLTSHRQTLIRERSDSLDLSVHAQVLVEDTQRLLDIANRWAPGAHFSLAHSHRFIQQKNAGEEIQHVWTLSQQNKRIEAEEKKQEEERHPEKKGEIKQQPKDLRDEDMLTLSRKLIFVLIRSHAFRKTLLQFIDLMQDIFWGKDTRRKEAEKKADERNAQKIDRAVLKDQVDRSDNPNTRTLLSVNLIKAQQDVERAKIERKYDPHQEITWEEKQEYNVRARRLISRLAGEPAHHHALARLFVVSTKFTEFLDLLIGQPMTDGKDAKDTAAWHDLRTMIERFIGAEQLQRYLFELKRRYLVLVTEPRAISVVRQCKMIVVEGLRDAETLNDPQKIKSLDDCIEKMRSLALDQRFSDSIHICLDICKDIVRGIRRDPLTLELDAALKNFGRHMAFNSKHKFSAGIFAESLEHLKNVMLPVVMKQFEYIPVKKVEVFTPMYEVALSEMVFCLPSMMPSQIQVRVHTDIGFNTLELAAQDTSMTVEVEMNNLNVDLKDILFEYHWKTFPKIQDKGKIDVRMPRKGMYILLTFVVQSRDGYKASVVMKSASVKIDKLKLHVSQAERHKLLDKAISKLLKTAIRVAIQDQMEEYLSSLGKYIAERMTRVFASIHATQGGSLATRRM</sequence>
<dbReference type="PANTHER" id="PTHR31138:SF1">
    <property type="entry name" value="PDZ DOMAIN-CONTAINING PROTEIN"/>
    <property type="match status" value="1"/>
</dbReference>
<dbReference type="PANTHER" id="PTHR31138">
    <property type="entry name" value="CHROMOSOME 19, WHOLE GENOME SHOTGUN SEQUENCE"/>
    <property type="match status" value="1"/>
</dbReference>
<dbReference type="OrthoDB" id="19585at2759"/>
<reference evidence="3 4" key="1">
    <citation type="journal article" date="2018" name="Genome Biol. Evol.">
        <title>Multiple Roots of Fruiting Body Formation in Amoebozoa.</title>
        <authorList>
            <person name="Hillmann F."/>
            <person name="Forbes G."/>
            <person name="Novohradska S."/>
            <person name="Ferling I."/>
            <person name="Riege K."/>
            <person name="Groth M."/>
            <person name="Westermann M."/>
            <person name="Marz M."/>
            <person name="Spaller T."/>
            <person name="Winckler T."/>
            <person name="Schaap P."/>
            <person name="Glockner G."/>
        </authorList>
    </citation>
    <scope>NUCLEOTIDE SEQUENCE [LARGE SCALE GENOMIC DNA]</scope>
    <source>
        <strain evidence="3 4">Jena</strain>
    </source>
</reference>
<feature type="region of interest" description="Disordered" evidence="1">
    <location>
        <begin position="150"/>
        <end position="173"/>
    </location>
</feature>
<dbReference type="Pfam" id="PF19343">
    <property type="entry name" value="HAM1_N"/>
    <property type="match status" value="1"/>
</dbReference>
<name>A0A2P6NR93_9EUKA</name>
<organism evidence="3 4">
    <name type="scientific">Planoprotostelium fungivorum</name>
    <dbReference type="NCBI Taxonomy" id="1890364"/>
    <lineage>
        <taxon>Eukaryota</taxon>
        <taxon>Amoebozoa</taxon>
        <taxon>Evosea</taxon>
        <taxon>Variosea</taxon>
        <taxon>Cavosteliida</taxon>
        <taxon>Cavosteliaceae</taxon>
        <taxon>Planoprotostelium</taxon>
    </lineage>
</organism>
<dbReference type="InterPro" id="IPR045967">
    <property type="entry name" value="HAM1-like_N"/>
</dbReference>
<evidence type="ECO:0000256" key="1">
    <source>
        <dbReference type="SAM" id="MobiDB-lite"/>
    </source>
</evidence>
<gene>
    <name evidence="3" type="ORF">PROFUN_05317</name>
</gene>
<evidence type="ECO:0000313" key="4">
    <source>
        <dbReference type="Proteomes" id="UP000241769"/>
    </source>
</evidence>
<comment type="caution">
    <text evidence="3">The sequence shown here is derived from an EMBL/GenBank/DDBJ whole genome shotgun (WGS) entry which is preliminary data.</text>
</comment>
<accession>A0A2P6NR93</accession>
<dbReference type="Proteomes" id="UP000241769">
    <property type="component" value="Unassembled WGS sequence"/>
</dbReference>
<dbReference type="EMBL" id="MDYQ01000031">
    <property type="protein sequence ID" value="PRP86398.1"/>
    <property type="molecule type" value="Genomic_DNA"/>
</dbReference>
<dbReference type="InParanoid" id="A0A2P6NR93"/>